<keyword evidence="5 7" id="KW-0234">DNA repair</keyword>
<keyword evidence="4 7" id="KW-0233">DNA recombination</keyword>
<dbReference type="InterPro" id="IPR037278">
    <property type="entry name" value="ARFGAP/RecO"/>
</dbReference>
<dbReference type="AlphaFoldDB" id="A0A1S7LCM6"/>
<evidence type="ECO:0000256" key="7">
    <source>
        <dbReference type="HAMAP-Rule" id="MF_00201"/>
    </source>
</evidence>
<dbReference type="EMBL" id="LO017727">
    <property type="protein sequence ID" value="CRH04552.1"/>
    <property type="molecule type" value="Genomic_DNA"/>
</dbReference>
<evidence type="ECO:0000256" key="1">
    <source>
        <dbReference type="ARBA" id="ARBA00007452"/>
    </source>
</evidence>
<sequence length="255" mass="28373">MQAAETALVLRRTPYGDSSQVLGLFTRQRGRCAVMARGVRKGSKSVGRGDLAGYHTLQLQLTGRENANMRTLRSAEIVQPRHGLVHDGVGSAAAQLVLEQLVRLMPEDDPHPQLFDQLVWTLDGLEQKQSVVALIALWQSALLQALGFGWNAENCAACESREALRFFSLKRNQTVCYRCGAAHRDRLLPVGESLLLLLQGLSHDVALSWSLDEAQSEESQRGFRNLLALTRRMLQTHGERPFEAEPMFLQMSGLK</sequence>
<keyword evidence="3 7" id="KW-0227">DNA damage</keyword>
<gene>
    <name evidence="7" type="primary">recO</name>
    <name evidence="9" type="ORF">MAGMO_0339</name>
</gene>
<reference evidence="9" key="1">
    <citation type="submission" date="2015-04" db="EMBL/GenBank/DDBJ databases">
        <authorList>
            <person name="Syromyatnikov M.Y."/>
            <person name="Popov V.N."/>
        </authorList>
    </citation>
    <scope>NUCLEOTIDE SEQUENCE</scope>
    <source>
        <strain evidence="9">MO-1</strain>
    </source>
</reference>
<dbReference type="SUPFAM" id="SSF50249">
    <property type="entry name" value="Nucleic acid-binding proteins"/>
    <property type="match status" value="1"/>
</dbReference>
<dbReference type="Gene3D" id="1.20.1440.120">
    <property type="entry name" value="Recombination protein O, C-terminal domain"/>
    <property type="match status" value="1"/>
</dbReference>
<dbReference type="InterPro" id="IPR042242">
    <property type="entry name" value="RecO_C"/>
</dbReference>
<dbReference type="Pfam" id="PF02565">
    <property type="entry name" value="RecO_C"/>
    <property type="match status" value="1"/>
</dbReference>
<dbReference type="GO" id="GO:0006310">
    <property type="term" value="P:DNA recombination"/>
    <property type="evidence" value="ECO:0007669"/>
    <property type="project" value="UniProtKB-UniRule"/>
</dbReference>
<dbReference type="NCBIfam" id="TIGR00613">
    <property type="entry name" value="reco"/>
    <property type="match status" value="1"/>
</dbReference>
<accession>A0A1S7LCM6</accession>
<dbReference type="InterPro" id="IPR003717">
    <property type="entry name" value="RecO"/>
</dbReference>
<dbReference type="GO" id="GO:0006302">
    <property type="term" value="P:double-strand break repair"/>
    <property type="evidence" value="ECO:0007669"/>
    <property type="project" value="TreeGrafter"/>
</dbReference>
<dbReference type="SUPFAM" id="SSF57863">
    <property type="entry name" value="ArfGap/RecO-like zinc finger"/>
    <property type="match status" value="1"/>
</dbReference>
<evidence type="ECO:0000259" key="8">
    <source>
        <dbReference type="Pfam" id="PF11967"/>
    </source>
</evidence>
<dbReference type="HAMAP" id="MF_00201">
    <property type="entry name" value="RecO"/>
    <property type="match status" value="1"/>
</dbReference>
<organism evidence="9">
    <name type="scientific">Magnetococcus massalia (strain MO-1)</name>
    <dbReference type="NCBI Taxonomy" id="451514"/>
    <lineage>
        <taxon>Bacteria</taxon>
        <taxon>Pseudomonadati</taxon>
        <taxon>Pseudomonadota</taxon>
        <taxon>Magnetococcia</taxon>
        <taxon>Magnetococcales</taxon>
        <taxon>Magnetococcaceae</taxon>
        <taxon>Magnetococcus</taxon>
    </lineage>
</organism>
<dbReference type="GO" id="GO:0043590">
    <property type="term" value="C:bacterial nucleoid"/>
    <property type="evidence" value="ECO:0007669"/>
    <property type="project" value="TreeGrafter"/>
</dbReference>
<dbReference type="InterPro" id="IPR022572">
    <property type="entry name" value="DNA_rep/recomb_RecO_N"/>
</dbReference>
<protein>
    <recommendedName>
        <fullName evidence="2 7">DNA repair protein RecO</fullName>
    </recommendedName>
    <alternativeName>
        <fullName evidence="6 7">Recombination protein O</fullName>
    </alternativeName>
</protein>
<dbReference type="Gene3D" id="2.40.50.140">
    <property type="entry name" value="Nucleic acid-binding proteins"/>
    <property type="match status" value="1"/>
</dbReference>
<comment type="similarity">
    <text evidence="1 7">Belongs to the RecO family.</text>
</comment>
<evidence type="ECO:0000256" key="6">
    <source>
        <dbReference type="ARBA" id="ARBA00033409"/>
    </source>
</evidence>
<dbReference type="PANTHER" id="PTHR33991">
    <property type="entry name" value="DNA REPAIR PROTEIN RECO"/>
    <property type="match status" value="1"/>
</dbReference>
<name>A0A1S7LCM6_MAGMO</name>
<evidence type="ECO:0000256" key="2">
    <source>
        <dbReference type="ARBA" id="ARBA00021310"/>
    </source>
</evidence>
<dbReference type="InterPro" id="IPR012340">
    <property type="entry name" value="NA-bd_OB-fold"/>
</dbReference>
<comment type="function">
    <text evidence="7">Involved in DNA repair and RecF pathway recombination.</text>
</comment>
<dbReference type="PANTHER" id="PTHR33991:SF1">
    <property type="entry name" value="DNA REPAIR PROTEIN RECO"/>
    <property type="match status" value="1"/>
</dbReference>
<feature type="domain" description="DNA replication/recombination mediator RecO N-terminal" evidence="8">
    <location>
        <begin position="1"/>
        <end position="80"/>
    </location>
</feature>
<dbReference type="Pfam" id="PF11967">
    <property type="entry name" value="RecO_N"/>
    <property type="match status" value="1"/>
</dbReference>
<proteinExistence type="inferred from homology"/>
<evidence type="ECO:0000313" key="9">
    <source>
        <dbReference type="EMBL" id="CRH04552.1"/>
    </source>
</evidence>
<evidence type="ECO:0000256" key="4">
    <source>
        <dbReference type="ARBA" id="ARBA00023172"/>
    </source>
</evidence>
<evidence type="ECO:0000256" key="5">
    <source>
        <dbReference type="ARBA" id="ARBA00023204"/>
    </source>
</evidence>
<evidence type="ECO:0000256" key="3">
    <source>
        <dbReference type="ARBA" id="ARBA00022763"/>
    </source>
</evidence>